<dbReference type="AlphaFoldDB" id="A0A8H3J765"/>
<protein>
    <submittedName>
        <fullName evidence="1">Uncharacterized protein</fullName>
    </submittedName>
</protein>
<organism evidence="1 2">
    <name type="scientific">Imshaugia aleurites</name>
    <dbReference type="NCBI Taxonomy" id="172621"/>
    <lineage>
        <taxon>Eukaryota</taxon>
        <taxon>Fungi</taxon>
        <taxon>Dikarya</taxon>
        <taxon>Ascomycota</taxon>
        <taxon>Pezizomycotina</taxon>
        <taxon>Lecanoromycetes</taxon>
        <taxon>OSLEUM clade</taxon>
        <taxon>Lecanoromycetidae</taxon>
        <taxon>Lecanorales</taxon>
        <taxon>Lecanorineae</taxon>
        <taxon>Parmeliaceae</taxon>
        <taxon>Imshaugia</taxon>
    </lineage>
</organism>
<gene>
    <name evidence="1" type="ORF">IMSHALPRED_003088</name>
</gene>
<accession>A0A8H3J765</accession>
<dbReference type="OrthoDB" id="10280631at2759"/>
<proteinExistence type="predicted"/>
<sequence length="171" mass="19548">MSGDSSEIENLPIELLLRILQHLYPPAAFHPFDWDSICPEDSAWHDRLLDADLDMASVSKVSRLFNALSIDLAQRHTRLIIEEHRKNPESSAIITENTAAQEESFLKIFRAGIGANTKHLLDWEEAEHLKPLSWLGIGLHHILREMRCRDTLGRAGNLEILLRLVRWICNG</sequence>
<dbReference type="Proteomes" id="UP000664534">
    <property type="component" value="Unassembled WGS sequence"/>
</dbReference>
<evidence type="ECO:0000313" key="1">
    <source>
        <dbReference type="EMBL" id="CAF9941904.1"/>
    </source>
</evidence>
<comment type="caution">
    <text evidence="1">The sequence shown here is derived from an EMBL/GenBank/DDBJ whole genome shotgun (WGS) entry which is preliminary data.</text>
</comment>
<keyword evidence="2" id="KW-1185">Reference proteome</keyword>
<dbReference type="EMBL" id="CAJPDT010000161">
    <property type="protein sequence ID" value="CAF9941904.1"/>
    <property type="molecule type" value="Genomic_DNA"/>
</dbReference>
<name>A0A8H3J765_9LECA</name>
<evidence type="ECO:0000313" key="2">
    <source>
        <dbReference type="Proteomes" id="UP000664534"/>
    </source>
</evidence>
<reference evidence="1" key="1">
    <citation type="submission" date="2021-03" db="EMBL/GenBank/DDBJ databases">
        <authorList>
            <person name="Tagirdzhanova G."/>
        </authorList>
    </citation>
    <scope>NUCLEOTIDE SEQUENCE</scope>
</reference>